<dbReference type="SMR" id="K0SS44"/>
<dbReference type="OrthoDB" id="38305at2759"/>
<accession>K0SS44</accession>
<reference evidence="2 3" key="1">
    <citation type="journal article" date="2012" name="Genome Biol.">
        <title>Genome and low-iron response of an oceanic diatom adapted to chronic iron limitation.</title>
        <authorList>
            <person name="Lommer M."/>
            <person name="Specht M."/>
            <person name="Roy A.S."/>
            <person name="Kraemer L."/>
            <person name="Andreson R."/>
            <person name="Gutowska M.A."/>
            <person name="Wolf J."/>
            <person name="Bergner S.V."/>
            <person name="Schilhabel M.B."/>
            <person name="Klostermeier U.C."/>
            <person name="Beiko R.G."/>
            <person name="Rosenstiel P."/>
            <person name="Hippler M."/>
            <person name="Laroche J."/>
        </authorList>
    </citation>
    <scope>NUCLEOTIDE SEQUENCE [LARGE SCALE GENOMIC DNA]</scope>
    <source>
        <strain evidence="2 3">CCMP1005</strain>
    </source>
</reference>
<evidence type="ECO:0000313" key="3">
    <source>
        <dbReference type="Proteomes" id="UP000266841"/>
    </source>
</evidence>
<dbReference type="Proteomes" id="UP000266841">
    <property type="component" value="Unassembled WGS sequence"/>
</dbReference>
<comment type="caution">
    <text evidence="2">The sequence shown here is derived from an EMBL/GenBank/DDBJ whole genome shotgun (WGS) entry which is preliminary data.</text>
</comment>
<dbReference type="eggNOG" id="ENOG502SHGU">
    <property type="taxonomic scope" value="Eukaryota"/>
</dbReference>
<keyword evidence="3" id="KW-1185">Reference proteome</keyword>
<evidence type="ECO:0000313" key="2">
    <source>
        <dbReference type="EMBL" id="EJK63886.1"/>
    </source>
</evidence>
<dbReference type="OMA" id="AFITYQM"/>
<dbReference type="InterPro" id="IPR040703">
    <property type="entry name" value="LCIB/C_CA"/>
</dbReference>
<protein>
    <recommendedName>
        <fullName evidence="1">Limiting CO2-inducible protein B/C beta carbonyic anhydrase domain-containing protein</fullName>
    </recommendedName>
</protein>
<dbReference type="AlphaFoldDB" id="K0SS44"/>
<sequence>MKAFTLGGLAGFGAYLHHVPDDGKLLILFAPHVGIDEEGRVGSLQRDGQAAVSTACGAAIGAYKELQKRGKTKEDDLVVFQQENSRQFDPQLKEIIALLAPRLKGIENSEDSIAFITYQMYGIIRELIQSCIVDTKDLFDSASEVAVVGGIMVNRRKGGDFFQPLSFESLRREQSAPDDLFEEAFGKKPDLLKVMGSQEAIDRALLG</sequence>
<name>K0SS44_THAOC</name>
<dbReference type="PANTHER" id="PTHR38016">
    <property type="entry name" value="UNNAMED PRODUCT"/>
    <property type="match status" value="1"/>
</dbReference>
<organism evidence="2 3">
    <name type="scientific">Thalassiosira oceanica</name>
    <name type="common">Marine diatom</name>
    <dbReference type="NCBI Taxonomy" id="159749"/>
    <lineage>
        <taxon>Eukaryota</taxon>
        <taxon>Sar</taxon>
        <taxon>Stramenopiles</taxon>
        <taxon>Ochrophyta</taxon>
        <taxon>Bacillariophyta</taxon>
        <taxon>Coscinodiscophyceae</taxon>
        <taxon>Thalassiosirophycidae</taxon>
        <taxon>Thalassiosirales</taxon>
        <taxon>Thalassiosiraceae</taxon>
        <taxon>Thalassiosira</taxon>
    </lineage>
</organism>
<dbReference type="EMBL" id="AGNL01017914">
    <property type="protein sequence ID" value="EJK63886.1"/>
    <property type="molecule type" value="Genomic_DNA"/>
</dbReference>
<dbReference type="Pfam" id="PF18599">
    <property type="entry name" value="LCIB_C_CA"/>
    <property type="match status" value="1"/>
</dbReference>
<gene>
    <name evidence="2" type="ORF">THAOC_15432</name>
</gene>
<dbReference type="PANTHER" id="PTHR38016:SF1">
    <property type="entry name" value="LIMITING CO2-INDUCIBLE PROTEIN B_C BETA CARBONYIC ANHYDRASE DOMAIN-CONTAINING PROTEIN"/>
    <property type="match status" value="1"/>
</dbReference>
<proteinExistence type="predicted"/>
<feature type="domain" description="Limiting CO2-inducible protein B/C beta carbonyic anhydrase" evidence="1">
    <location>
        <begin position="3"/>
        <end position="168"/>
    </location>
</feature>
<evidence type="ECO:0000259" key="1">
    <source>
        <dbReference type="Pfam" id="PF18599"/>
    </source>
</evidence>